<evidence type="ECO:0000313" key="3">
    <source>
        <dbReference type="EMBL" id="KGB35388.1"/>
    </source>
</evidence>
<feature type="coiled-coil region" evidence="1">
    <location>
        <begin position="25"/>
        <end position="59"/>
    </location>
</feature>
<keyword evidence="1" id="KW-0175">Coiled coil</keyword>
<proteinExistence type="predicted"/>
<reference evidence="3" key="1">
    <citation type="journal article" date="2012" name="Nat. Genet.">
        <title>Whole-genome sequence of Schistosoma haematobium.</title>
        <authorList>
            <person name="Young N.D."/>
            <person name="Jex A.R."/>
            <person name="Li B."/>
            <person name="Liu S."/>
            <person name="Yang L."/>
            <person name="Xiong Z."/>
            <person name="Li Y."/>
            <person name="Cantacessi C."/>
            <person name="Hall R.S."/>
            <person name="Xu X."/>
            <person name="Chen F."/>
            <person name="Wu X."/>
            <person name="Zerlotini A."/>
            <person name="Oliveira G."/>
            <person name="Hofmann A."/>
            <person name="Zhang G."/>
            <person name="Fang X."/>
            <person name="Kang Y."/>
            <person name="Campbell B.E."/>
            <person name="Loukas A."/>
            <person name="Ranganathan S."/>
            <person name="Rollinson D."/>
            <person name="Rinaldi G."/>
            <person name="Brindley P.J."/>
            <person name="Yang H."/>
            <person name="Wang J."/>
            <person name="Wang J."/>
            <person name="Gasser R.B."/>
        </authorList>
    </citation>
    <scope>NUCLEOTIDE SEQUENCE [LARGE SCALE GENOMIC DNA]</scope>
</reference>
<feature type="region of interest" description="Disordered" evidence="2">
    <location>
        <begin position="427"/>
        <end position="447"/>
    </location>
</feature>
<dbReference type="AlphaFoldDB" id="A0A095C1E2"/>
<feature type="compositionally biased region" description="Acidic residues" evidence="2">
    <location>
        <begin position="693"/>
        <end position="706"/>
    </location>
</feature>
<evidence type="ECO:0000256" key="1">
    <source>
        <dbReference type="SAM" id="Coils"/>
    </source>
</evidence>
<name>A0A095C1E2_SCHHA</name>
<sequence>MRNRGLLNTSRRLLQKSVNQSFTSATSLRANNASLAKKLAELQVELNNQKMATQQANIELLNCRMEVVRLQAYKEAKERIKACILNVHELLCSQIEMGMSMMNYVKDSISVLDKNDSLELLSNPTSSLLGETVVDPNAFDSVCRKEFTKPAQQITEQNVRQLSIVYPEVQSPSSSTSLITGPVKMAFSPNDHSIAKNISTNHINNNRFNVQPIPLIETLNTDVKSSQSICQEPGFVSMLFTIAFSSDLKFLMTSLSLFLFVKKIIFIATTTTMVVEPSCEEVLPEILTSPITCISENNIASKRCPPIVDTNVNNVDLDNDNDIDNTYKNISPVHFSVQSLPQSCVSVNNKPSVIDSKNIDQLVVPNLVNSCNSKNNECVVNPVDHHEIQSARPHLVRQARLNSKPIIDTSSFMESFIVKTTTKEKKKKSGKHRLIRVRDSDDEGENDINIKGDKLKNNIGVVGGDEDGSGRVIETCFRRPGELVFRVDSKNVNPSSTIGVSDKQTTRSKSKLPATTINQQSRSKSKPQTTTTTTTTAYINSINSKKTNKDVNSNEFKKLSKVVGTEIKTVNIFDLSMNRTADLSVLPPTLNDLRIKHKEQRQQQVDSNTEAQKDTTAKMAMTTRKRSVLGELQQQEDDKLYSVVKNNNIVDEHRRLSVVLTPICDENQPPFDAPISNSKNNKRQFRRLYLFDQENEDNDDNGNDVDDGYRLKNMKADVGNTAGKQSKDNNPTSSIGKLGNNRNSNLPMTINPKVTTSRSRKRN</sequence>
<feature type="compositionally biased region" description="Polar residues" evidence="2">
    <location>
        <begin position="722"/>
        <end position="757"/>
    </location>
</feature>
<accession>A0A095C1E2</accession>
<feature type="region of interest" description="Disordered" evidence="2">
    <location>
        <begin position="718"/>
        <end position="763"/>
    </location>
</feature>
<protein>
    <submittedName>
        <fullName evidence="3">Uncharacterized protein</fullName>
    </submittedName>
</protein>
<evidence type="ECO:0000256" key="2">
    <source>
        <dbReference type="SAM" id="MobiDB-lite"/>
    </source>
</evidence>
<feature type="region of interest" description="Disordered" evidence="2">
    <location>
        <begin position="691"/>
        <end position="710"/>
    </location>
</feature>
<feature type="compositionally biased region" description="Polar residues" evidence="2">
    <location>
        <begin position="513"/>
        <end position="528"/>
    </location>
</feature>
<organism evidence="3">
    <name type="scientific">Schistosoma haematobium</name>
    <name type="common">Blood fluke</name>
    <dbReference type="NCBI Taxonomy" id="6185"/>
    <lineage>
        <taxon>Eukaryota</taxon>
        <taxon>Metazoa</taxon>
        <taxon>Spiralia</taxon>
        <taxon>Lophotrochozoa</taxon>
        <taxon>Platyhelminthes</taxon>
        <taxon>Trematoda</taxon>
        <taxon>Digenea</taxon>
        <taxon>Strigeidida</taxon>
        <taxon>Schistosomatoidea</taxon>
        <taxon>Schistosomatidae</taxon>
        <taxon>Schistosoma</taxon>
    </lineage>
</organism>
<dbReference type="EMBL" id="KL250680">
    <property type="protein sequence ID" value="KGB35388.1"/>
    <property type="molecule type" value="Genomic_DNA"/>
</dbReference>
<feature type="region of interest" description="Disordered" evidence="2">
    <location>
        <begin position="494"/>
        <end position="534"/>
    </location>
</feature>
<feature type="compositionally biased region" description="Polar residues" evidence="2">
    <location>
        <begin position="494"/>
        <end position="503"/>
    </location>
</feature>
<gene>
    <name evidence="3" type="ORF">MS3_03626</name>
</gene>